<organism evidence="1 2">
    <name type="scientific">Sutcliffiella rhizosphaerae</name>
    <dbReference type="NCBI Taxonomy" id="2880967"/>
    <lineage>
        <taxon>Bacteria</taxon>
        <taxon>Bacillati</taxon>
        <taxon>Bacillota</taxon>
        <taxon>Bacilli</taxon>
        <taxon>Bacillales</taxon>
        <taxon>Bacillaceae</taxon>
        <taxon>Sutcliffiella</taxon>
    </lineage>
</organism>
<sequence length="146" mass="16935">MSNKMNICLVIFLIISIFLVGCVNKVPNKFDLKQLTRVDIEVVKADGSYEESVMITDEETGDAIRKVIKQIKWEPNVEPKMARKEDVKVTLFFNFDKNIPERLFEYQIWFNQNNDTSTIISNNEKEGYGTLDKVNAKILENILLNK</sequence>
<dbReference type="PROSITE" id="PS51257">
    <property type="entry name" value="PROKAR_LIPOPROTEIN"/>
    <property type="match status" value="1"/>
</dbReference>
<gene>
    <name evidence="1" type="ORF">BACCIP111883_03816</name>
</gene>
<proteinExistence type="predicted"/>
<dbReference type="Proteomes" id="UP000789833">
    <property type="component" value="Unassembled WGS sequence"/>
</dbReference>
<comment type="caution">
    <text evidence="1">The sequence shown here is derived from an EMBL/GenBank/DDBJ whole genome shotgun (WGS) entry which is preliminary data.</text>
</comment>
<name>A0ABN8AF92_9BACI</name>
<evidence type="ECO:0008006" key="3">
    <source>
        <dbReference type="Google" id="ProtNLM"/>
    </source>
</evidence>
<dbReference type="RefSeq" id="WP_230504080.1">
    <property type="nucleotide sequence ID" value="NZ_CAKJTJ010000033.1"/>
</dbReference>
<evidence type="ECO:0000313" key="1">
    <source>
        <dbReference type="EMBL" id="CAG9623021.1"/>
    </source>
</evidence>
<reference evidence="1 2" key="1">
    <citation type="submission" date="2021-10" db="EMBL/GenBank/DDBJ databases">
        <authorList>
            <person name="Criscuolo A."/>
        </authorList>
    </citation>
    <scope>NUCLEOTIDE SEQUENCE [LARGE SCALE GENOMIC DNA]</scope>
    <source>
        <strain evidence="2">CIP 111883</strain>
    </source>
</reference>
<dbReference type="EMBL" id="CAKJTJ010000033">
    <property type="protein sequence ID" value="CAG9623021.1"/>
    <property type="molecule type" value="Genomic_DNA"/>
</dbReference>
<accession>A0ABN8AF92</accession>
<keyword evidence="2" id="KW-1185">Reference proteome</keyword>
<evidence type="ECO:0000313" key="2">
    <source>
        <dbReference type="Proteomes" id="UP000789833"/>
    </source>
</evidence>
<protein>
    <recommendedName>
        <fullName evidence="3">TonB C-terminal domain-containing protein</fullName>
    </recommendedName>
</protein>